<dbReference type="EMBL" id="UPPP01000052">
    <property type="protein sequence ID" value="VBB05103.1"/>
    <property type="molecule type" value="Genomic_DNA"/>
</dbReference>
<evidence type="ECO:0000313" key="2">
    <source>
        <dbReference type="Proteomes" id="UP000277811"/>
    </source>
</evidence>
<dbReference type="RefSeq" id="WP_122626105.1">
    <property type="nucleotide sequence ID" value="NZ_UPPP01000052.1"/>
</dbReference>
<dbReference type="Proteomes" id="UP000277811">
    <property type="component" value="Unassembled WGS sequence"/>
</dbReference>
<name>A0A498R4J8_9FIRM</name>
<accession>A0A498R4J8</accession>
<reference evidence="1 2" key="1">
    <citation type="submission" date="2018-06" db="EMBL/GenBank/DDBJ databases">
        <authorList>
            <person name="Strepis N."/>
        </authorList>
    </citation>
    <scope>NUCLEOTIDE SEQUENCE [LARGE SCALE GENOMIC DNA]</scope>
    <source>
        <strain evidence="1">LUCI</strain>
    </source>
</reference>
<protein>
    <submittedName>
        <fullName evidence="1">Uncharacterized protein</fullName>
    </submittedName>
</protein>
<gene>
    <name evidence="1" type="ORF">LUCI_0309</name>
</gene>
<sequence length="110" mass="13100">MDQSLNSQISCLNAILKNYMGKSVLITGLKKKYARKMIDYVIFPNYKDSTYYVKLIFEDNITLEYPRVEYIEFIQSFKSKVWITEKGMEEPHWKLVFGEPDAMYISKYNN</sequence>
<organism evidence="1 2">
    <name type="scientific">Lucifera butyrica</name>
    <dbReference type="NCBI Taxonomy" id="1351585"/>
    <lineage>
        <taxon>Bacteria</taxon>
        <taxon>Bacillati</taxon>
        <taxon>Bacillota</taxon>
        <taxon>Negativicutes</taxon>
        <taxon>Veillonellales</taxon>
        <taxon>Veillonellaceae</taxon>
        <taxon>Lucifera</taxon>
    </lineage>
</organism>
<proteinExistence type="predicted"/>
<keyword evidence="2" id="KW-1185">Reference proteome</keyword>
<dbReference type="AlphaFoldDB" id="A0A498R4J8"/>
<evidence type="ECO:0000313" key="1">
    <source>
        <dbReference type="EMBL" id="VBB05103.1"/>
    </source>
</evidence>